<evidence type="ECO:0000313" key="1">
    <source>
        <dbReference type="EMBL" id="SDZ94699.1"/>
    </source>
</evidence>
<organism evidence="1 2">
    <name type="scientific">Selenomonas ruminantium</name>
    <dbReference type="NCBI Taxonomy" id="971"/>
    <lineage>
        <taxon>Bacteria</taxon>
        <taxon>Bacillati</taxon>
        <taxon>Bacillota</taxon>
        <taxon>Negativicutes</taxon>
        <taxon>Selenomonadales</taxon>
        <taxon>Selenomonadaceae</taxon>
        <taxon>Selenomonas</taxon>
    </lineage>
</organism>
<reference evidence="1 2" key="1">
    <citation type="submission" date="2016-10" db="EMBL/GenBank/DDBJ databases">
        <authorList>
            <person name="de Groot N.N."/>
        </authorList>
    </citation>
    <scope>NUCLEOTIDE SEQUENCE [LARGE SCALE GENOMIC DNA]</scope>
    <source>
        <strain evidence="1 2">DSM 2872</strain>
    </source>
</reference>
<dbReference type="RefSeq" id="WP_074671704.1">
    <property type="nucleotide sequence ID" value="NZ_FNQG01000005.1"/>
</dbReference>
<proteinExistence type="predicted"/>
<gene>
    <name evidence="1" type="ORF">SAMN05660648_01312</name>
</gene>
<name>A0A1H3X5N7_SELRU</name>
<sequence>MQKITNKKKNLDSLSFDSIMKLGKELLIKTHSHERSVEYKKELNTFIDKYGELLKYKIEQSDKTIESMEAVVTREFNRVNLLYEMKWRLDGYINKENQCNGLTGESDFILSDWIDGLARDNEETFESVMNLAADLLAENTIHSVKFEHEVNDFIQQYGDFLLENVYEMENVPSKEIERTLLLKKEEKMIAEFNKLITKYISEEKQRNEIKGG</sequence>
<dbReference type="AlphaFoldDB" id="A0A1H3X5N7"/>
<evidence type="ECO:0000313" key="2">
    <source>
        <dbReference type="Proteomes" id="UP000183469"/>
    </source>
</evidence>
<dbReference type="EMBL" id="FNQG01000005">
    <property type="protein sequence ID" value="SDZ94699.1"/>
    <property type="molecule type" value="Genomic_DNA"/>
</dbReference>
<dbReference type="Proteomes" id="UP000183469">
    <property type="component" value="Unassembled WGS sequence"/>
</dbReference>
<protein>
    <submittedName>
        <fullName evidence="1">Uncharacterized protein</fullName>
    </submittedName>
</protein>
<accession>A0A1H3X5N7</accession>